<protein>
    <recommendedName>
        <fullName evidence="5">50S ribosomal protein L30</fullName>
    </recommendedName>
</protein>
<comment type="caution">
    <text evidence="7">The sequence shown here is derived from an EMBL/GenBank/DDBJ whole genome shotgun (WGS) entry which is preliminary data.</text>
</comment>
<evidence type="ECO:0000259" key="6">
    <source>
        <dbReference type="Pfam" id="PF00327"/>
    </source>
</evidence>
<evidence type="ECO:0000256" key="5">
    <source>
        <dbReference type="ARBA" id="ARBA00035492"/>
    </source>
</evidence>
<dbReference type="CDD" id="cd01658">
    <property type="entry name" value="Ribosomal_L30"/>
    <property type="match status" value="1"/>
</dbReference>
<keyword evidence="4" id="KW-0687">Ribonucleoprotein</keyword>
<dbReference type="GO" id="GO:0003735">
    <property type="term" value="F:structural constituent of ribosome"/>
    <property type="evidence" value="ECO:0007669"/>
    <property type="project" value="InterPro"/>
</dbReference>
<dbReference type="STRING" id="1817863.A2Y62_03045"/>
<dbReference type="PIRSF" id="PIRSF002211">
    <property type="entry name" value="Ribosomal_L30_bac-type"/>
    <property type="match status" value="1"/>
</dbReference>
<comment type="similarity">
    <text evidence="1">Belongs to the universal ribosomal protein uL30 family.</text>
</comment>
<dbReference type="InterPro" id="IPR005996">
    <property type="entry name" value="Ribosomal_uL30_bac-type"/>
</dbReference>
<reference evidence="7 8" key="1">
    <citation type="journal article" date="2016" name="Nat. Commun.">
        <title>Thousands of microbial genomes shed light on interconnected biogeochemical processes in an aquifer system.</title>
        <authorList>
            <person name="Anantharaman K."/>
            <person name="Brown C.T."/>
            <person name="Hug L.A."/>
            <person name="Sharon I."/>
            <person name="Castelle C.J."/>
            <person name="Probst A.J."/>
            <person name="Thomas B.C."/>
            <person name="Singh A."/>
            <person name="Wilkins M.J."/>
            <person name="Karaoz U."/>
            <person name="Brodie E.L."/>
            <person name="Williams K.H."/>
            <person name="Hubbard S.S."/>
            <person name="Banfield J.F."/>
        </authorList>
    </citation>
    <scope>NUCLEOTIDE SEQUENCE [LARGE SCALE GENOMIC DNA]</scope>
</reference>
<evidence type="ECO:0000256" key="3">
    <source>
        <dbReference type="ARBA" id="ARBA00022980"/>
    </source>
</evidence>
<evidence type="ECO:0000256" key="4">
    <source>
        <dbReference type="ARBA" id="ARBA00023274"/>
    </source>
</evidence>
<dbReference type="GO" id="GO:0006412">
    <property type="term" value="P:translation"/>
    <property type="evidence" value="ECO:0007669"/>
    <property type="project" value="InterPro"/>
</dbReference>
<dbReference type="SUPFAM" id="SSF55129">
    <property type="entry name" value="Ribosomal protein L30p/L7e"/>
    <property type="match status" value="1"/>
</dbReference>
<dbReference type="PANTHER" id="PTHR15892:SF2">
    <property type="entry name" value="LARGE RIBOSOMAL SUBUNIT PROTEIN UL30M"/>
    <property type="match status" value="1"/>
</dbReference>
<proteinExistence type="inferred from homology"/>
<dbReference type="AlphaFoldDB" id="A0A1F5VDZ8"/>
<evidence type="ECO:0000313" key="7">
    <source>
        <dbReference type="EMBL" id="OGF61663.1"/>
    </source>
</evidence>
<dbReference type="HAMAP" id="MF_01371_B">
    <property type="entry name" value="Ribosomal_uL30_B"/>
    <property type="match status" value="1"/>
</dbReference>
<dbReference type="InterPro" id="IPR036919">
    <property type="entry name" value="Ribo_uL30_ferredoxin-like_sf"/>
</dbReference>
<dbReference type="Proteomes" id="UP000178943">
    <property type="component" value="Unassembled WGS sequence"/>
</dbReference>
<dbReference type="Gene3D" id="3.30.1390.20">
    <property type="entry name" value="Ribosomal protein L30, ferredoxin-like fold domain"/>
    <property type="match status" value="1"/>
</dbReference>
<accession>A0A1F5VDZ8</accession>
<gene>
    <name evidence="7" type="ORF">A2Y62_03045</name>
</gene>
<keyword evidence="3 7" id="KW-0689">Ribosomal protein</keyword>
<feature type="domain" description="Large ribosomal subunit protein uL30-like ferredoxin-like fold" evidence="6">
    <location>
        <begin position="12"/>
        <end position="61"/>
    </location>
</feature>
<dbReference type="NCBIfam" id="TIGR01308">
    <property type="entry name" value="rpmD_bact"/>
    <property type="match status" value="1"/>
</dbReference>
<comment type="subunit">
    <text evidence="2">Part of the 50S ribosomal subunit.</text>
</comment>
<name>A0A1F5VDZ8_9BACT</name>
<dbReference type="PANTHER" id="PTHR15892">
    <property type="entry name" value="MITOCHONDRIAL RIBOSOMAL PROTEIN L30"/>
    <property type="match status" value="1"/>
</dbReference>
<dbReference type="EMBL" id="MFGW01000189">
    <property type="protein sequence ID" value="OGF61663.1"/>
    <property type="molecule type" value="Genomic_DNA"/>
</dbReference>
<dbReference type="GO" id="GO:0022625">
    <property type="term" value="C:cytosolic large ribosomal subunit"/>
    <property type="evidence" value="ECO:0007669"/>
    <property type="project" value="TreeGrafter"/>
</dbReference>
<evidence type="ECO:0000313" key="8">
    <source>
        <dbReference type="Proteomes" id="UP000178943"/>
    </source>
</evidence>
<evidence type="ECO:0000256" key="2">
    <source>
        <dbReference type="ARBA" id="ARBA00011838"/>
    </source>
</evidence>
<dbReference type="InterPro" id="IPR016082">
    <property type="entry name" value="Ribosomal_uL30_ferredoxin-like"/>
</dbReference>
<organism evidence="7 8">
    <name type="scientific">Candidatus Fischerbacteria bacterium RBG_13_37_8</name>
    <dbReference type="NCBI Taxonomy" id="1817863"/>
    <lineage>
        <taxon>Bacteria</taxon>
        <taxon>Candidatus Fischeribacteriota</taxon>
    </lineage>
</organism>
<sequence>MIAKKKKSKMIEITQVKSEIGFPRKQRLVLVGLGLRKRGKIVVRLDTPEIRGMINKVIHLVEVKEL</sequence>
<evidence type="ECO:0000256" key="1">
    <source>
        <dbReference type="ARBA" id="ARBA00007594"/>
    </source>
</evidence>
<dbReference type="Pfam" id="PF00327">
    <property type="entry name" value="Ribosomal_L30"/>
    <property type="match status" value="1"/>
</dbReference>